<dbReference type="RefSeq" id="WP_171188761.1">
    <property type="nucleotide sequence ID" value="NZ_WTPX01000119.1"/>
</dbReference>
<protein>
    <recommendedName>
        <fullName evidence="4">Uncharacterized AAA domain-containing protein ycf46</fullName>
    </recommendedName>
</protein>
<evidence type="ECO:0000256" key="2">
    <source>
        <dbReference type="ARBA" id="ARBA00022840"/>
    </source>
</evidence>
<dbReference type="SMART" id="SM00382">
    <property type="entry name" value="AAA"/>
    <property type="match status" value="1"/>
</dbReference>
<dbReference type="PANTHER" id="PTHR42960">
    <property type="entry name" value="YCF46 PROTEIN"/>
    <property type="match status" value="1"/>
</dbReference>
<proteinExistence type="inferred from homology"/>
<dbReference type="SUPFAM" id="SSF52540">
    <property type="entry name" value="P-loop containing nucleoside triphosphate hydrolases"/>
    <property type="match status" value="1"/>
</dbReference>
<comment type="caution">
    <text evidence="7">The sequence shown here is derived from an EMBL/GenBank/DDBJ whole genome shotgun (WGS) entry which is preliminary data.</text>
</comment>
<evidence type="ECO:0000256" key="4">
    <source>
        <dbReference type="ARBA" id="ARBA00040480"/>
    </source>
</evidence>
<keyword evidence="7" id="KW-0378">Hydrolase</keyword>
<evidence type="ECO:0000256" key="5">
    <source>
        <dbReference type="SAM" id="MobiDB-lite"/>
    </source>
</evidence>
<gene>
    <name evidence="7" type="primary">ftsH_6</name>
    <name evidence="7" type="ORF">LzC2_31810</name>
</gene>
<evidence type="ECO:0000256" key="1">
    <source>
        <dbReference type="ARBA" id="ARBA00022741"/>
    </source>
</evidence>
<accession>A0ABX1VG29</accession>
<dbReference type="Gene3D" id="3.40.50.300">
    <property type="entry name" value="P-loop containing nucleotide triphosphate hydrolases"/>
    <property type="match status" value="1"/>
</dbReference>
<dbReference type="InterPro" id="IPR003959">
    <property type="entry name" value="ATPase_AAA_core"/>
</dbReference>
<keyword evidence="7" id="KW-0645">Protease</keyword>
<keyword evidence="1" id="KW-0547">Nucleotide-binding</keyword>
<reference evidence="7 8" key="1">
    <citation type="journal article" date="2020" name="Syst. Appl. Microbiol.">
        <title>Alienimonas chondri sp. nov., a novel planctomycete isolated from the biofilm of the red alga Chondrus crispus.</title>
        <authorList>
            <person name="Vitorino I."/>
            <person name="Albuquerque L."/>
            <person name="Wiegand S."/>
            <person name="Kallscheuer N."/>
            <person name="da Costa M.S."/>
            <person name="Lobo-da-Cunha A."/>
            <person name="Jogler C."/>
            <person name="Lage O.M."/>
        </authorList>
    </citation>
    <scope>NUCLEOTIDE SEQUENCE [LARGE SCALE GENOMIC DNA]</scope>
    <source>
        <strain evidence="7 8">LzC2</strain>
    </source>
</reference>
<name>A0ABX1VG29_9PLAN</name>
<keyword evidence="8" id="KW-1185">Reference proteome</keyword>
<dbReference type="Gene3D" id="1.10.8.60">
    <property type="match status" value="1"/>
</dbReference>
<keyword evidence="2" id="KW-0067">ATP-binding</keyword>
<evidence type="ECO:0000313" key="8">
    <source>
        <dbReference type="Proteomes" id="UP000609651"/>
    </source>
</evidence>
<comment type="similarity">
    <text evidence="3">Belongs to the AAA ATPase family. Highly divergent.</text>
</comment>
<dbReference type="EMBL" id="WTPX01000119">
    <property type="protein sequence ID" value="NNJ27084.1"/>
    <property type="molecule type" value="Genomic_DNA"/>
</dbReference>
<evidence type="ECO:0000256" key="3">
    <source>
        <dbReference type="ARBA" id="ARBA00038088"/>
    </source>
</evidence>
<dbReference type="Pfam" id="PF00004">
    <property type="entry name" value="AAA"/>
    <property type="match status" value="1"/>
</dbReference>
<dbReference type="InterPro" id="IPR027417">
    <property type="entry name" value="P-loop_NTPase"/>
</dbReference>
<sequence>MPAVLAPPDLTADAVADVFARVRSGYSLLVLDTAEERRWIDALTDAADEAGYSLARWSAAEKGFNMVGHLRAMRDEPPSRTLMLLLDAGPQLENPTRARLLREALPELAAQGSAVLLMAHRTPLPASLESDAATVDLPPPGPKELEEDLRAAAQNAGSAMPDAALATRLVNAARGLTRDSARRAFTLALSGSSAAEDGGDPLGAVVNEKRRLVSGGDLLEFRGLDESVDAVGGMHNLKEWLEKRAAAFSPEAAARGVPAPRGVLLLGVQGCGKSLTARVAARILGFPLVRLDVAALMASEQGQSEKNLRQALASVAAIAPAVLWLDELEKGFAGSTGEGGANESAVRRMTGTLLTWMEDRPAPVFVTATANAVEALPPELLRRGRFDELFFIDLPNEYERQDILRVHLKRGGQDPEQFDLEELAETGEGHSGAELAQAITTALIDAHTAGSSPTQKDFKKAIEETVPLSVTMEDQIFALREWCRTRARPATPDSRVLRMMERERKGGGDAEGQEAPGGPAWGRLAAGGQVRAAITEFLASKDGATFPALIDALSPFAPVEGPLALALKANPKAVIWSGLDETFAAEIAQLVESRRVYLHPAAAADHPPGTPPKLPAFEDDGEASAPDGPHWRPVKLKTLPRPGAAPEYARLARVRLAKK</sequence>
<feature type="region of interest" description="Disordered" evidence="5">
    <location>
        <begin position="602"/>
        <end position="641"/>
    </location>
</feature>
<keyword evidence="7" id="KW-0482">Metalloprotease</keyword>
<dbReference type="PANTHER" id="PTHR42960:SF1">
    <property type="entry name" value="YCF46 PROTEIN"/>
    <property type="match status" value="1"/>
</dbReference>
<organism evidence="7 8">
    <name type="scientific">Alienimonas chondri</name>
    <dbReference type="NCBI Taxonomy" id="2681879"/>
    <lineage>
        <taxon>Bacteria</taxon>
        <taxon>Pseudomonadati</taxon>
        <taxon>Planctomycetota</taxon>
        <taxon>Planctomycetia</taxon>
        <taxon>Planctomycetales</taxon>
        <taxon>Planctomycetaceae</taxon>
        <taxon>Alienimonas</taxon>
    </lineage>
</organism>
<dbReference type="InterPro" id="IPR052381">
    <property type="entry name" value="AAA_domain_protein"/>
</dbReference>
<evidence type="ECO:0000259" key="6">
    <source>
        <dbReference type="SMART" id="SM00382"/>
    </source>
</evidence>
<evidence type="ECO:0000313" key="7">
    <source>
        <dbReference type="EMBL" id="NNJ27084.1"/>
    </source>
</evidence>
<dbReference type="GO" id="GO:0008237">
    <property type="term" value="F:metallopeptidase activity"/>
    <property type="evidence" value="ECO:0007669"/>
    <property type="project" value="UniProtKB-KW"/>
</dbReference>
<feature type="domain" description="AAA+ ATPase" evidence="6">
    <location>
        <begin position="259"/>
        <end position="396"/>
    </location>
</feature>
<dbReference type="InterPro" id="IPR003593">
    <property type="entry name" value="AAA+_ATPase"/>
</dbReference>
<dbReference type="Proteomes" id="UP000609651">
    <property type="component" value="Unassembled WGS sequence"/>
</dbReference>